<evidence type="ECO:0000256" key="3">
    <source>
        <dbReference type="ARBA" id="ARBA00022692"/>
    </source>
</evidence>
<protein>
    <recommendedName>
        <fullName evidence="7">RDD domain-containing protein</fullName>
    </recommendedName>
</protein>
<comment type="subcellular location">
    <subcellularLocation>
        <location evidence="1">Cell membrane</location>
        <topology evidence="1">Multi-pass membrane protein</topology>
    </subcellularLocation>
</comment>
<dbReference type="Pfam" id="PF06271">
    <property type="entry name" value="RDD"/>
    <property type="match status" value="1"/>
</dbReference>
<proteinExistence type="predicted"/>
<keyword evidence="2" id="KW-1003">Cell membrane</keyword>
<name>A0A381RD91_9ZZZZ</name>
<feature type="transmembrane region" description="Helical" evidence="6">
    <location>
        <begin position="6"/>
        <end position="28"/>
    </location>
</feature>
<evidence type="ECO:0000313" key="8">
    <source>
        <dbReference type="EMBL" id="SUZ88918.1"/>
    </source>
</evidence>
<keyword evidence="3 6" id="KW-0812">Transmembrane</keyword>
<gene>
    <name evidence="8" type="ORF">METZ01_LOCUS41772</name>
</gene>
<evidence type="ECO:0000256" key="4">
    <source>
        <dbReference type="ARBA" id="ARBA00022989"/>
    </source>
</evidence>
<feature type="transmembrane region" description="Helical" evidence="6">
    <location>
        <begin position="40"/>
        <end position="61"/>
    </location>
</feature>
<evidence type="ECO:0000256" key="6">
    <source>
        <dbReference type="SAM" id="Phobius"/>
    </source>
</evidence>
<organism evidence="8">
    <name type="scientific">marine metagenome</name>
    <dbReference type="NCBI Taxonomy" id="408172"/>
    <lineage>
        <taxon>unclassified sequences</taxon>
        <taxon>metagenomes</taxon>
        <taxon>ecological metagenomes</taxon>
    </lineage>
</organism>
<feature type="domain" description="RDD" evidence="7">
    <location>
        <begin position="1"/>
        <end position="136"/>
    </location>
</feature>
<sequence length="146" mass="16251">MQRLVATGLDWILITVVTLLAILVTGVLEHAEDYANIGQSAVNAVLCGIPAYLILNGWLLWTRGQTAGKAAMSLMIVDHQTGNCASFWKLLFVRALIPVAVIAVGWIFSLLWLLVIVDFCFIFRKDQRCLHDWVAGTRVVKRVTDQ</sequence>
<evidence type="ECO:0000259" key="7">
    <source>
        <dbReference type="Pfam" id="PF06271"/>
    </source>
</evidence>
<keyword evidence="5 6" id="KW-0472">Membrane</keyword>
<dbReference type="EMBL" id="UINC01001793">
    <property type="protein sequence ID" value="SUZ88918.1"/>
    <property type="molecule type" value="Genomic_DNA"/>
</dbReference>
<dbReference type="GO" id="GO:0005886">
    <property type="term" value="C:plasma membrane"/>
    <property type="evidence" value="ECO:0007669"/>
    <property type="project" value="UniProtKB-SubCell"/>
</dbReference>
<evidence type="ECO:0000256" key="5">
    <source>
        <dbReference type="ARBA" id="ARBA00023136"/>
    </source>
</evidence>
<keyword evidence="4 6" id="KW-1133">Transmembrane helix</keyword>
<feature type="transmembrane region" description="Helical" evidence="6">
    <location>
        <begin position="95"/>
        <end position="123"/>
    </location>
</feature>
<dbReference type="InterPro" id="IPR051791">
    <property type="entry name" value="Pra-immunoreactive"/>
</dbReference>
<dbReference type="PANTHER" id="PTHR36115">
    <property type="entry name" value="PROLINE-RICH ANTIGEN HOMOLOG-RELATED"/>
    <property type="match status" value="1"/>
</dbReference>
<dbReference type="AlphaFoldDB" id="A0A381RD91"/>
<evidence type="ECO:0000256" key="1">
    <source>
        <dbReference type="ARBA" id="ARBA00004651"/>
    </source>
</evidence>
<evidence type="ECO:0000256" key="2">
    <source>
        <dbReference type="ARBA" id="ARBA00022475"/>
    </source>
</evidence>
<accession>A0A381RD91</accession>
<reference evidence="8" key="1">
    <citation type="submission" date="2018-05" db="EMBL/GenBank/DDBJ databases">
        <authorList>
            <person name="Lanie J.A."/>
            <person name="Ng W.-L."/>
            <person name="Kazmierczak K.M."/>
            <person name="Andrzejewski T.M."/>
            <person name="Davidsen T.M."/>
            <person name="Wayne K.J."/>
            <person name="Tettelin H."/>
            <person name="Glass J.I."/>
            <person name="Rusch D."/>
            <person name="Podicherti R."/>
            <person name="Tsui H.-C.T."/>
            <person name="Winkler M.E."/>
        </authorList>
    </citation>
    <scope>NUCLEOTIDE SEQUENCE</scope>
</reference>
<dbReference type="InterPro" id="IPR010432">
    <property type="entry name" value="RDD"/>
</dbReference>